<name>O17485_PLOIN</name>
<dbReference type="MEROPS" id="M01.013"/>
<feature type="domain" description="Peptidase M1 membrane alanine aminopeptidase" evidence="25">
    <location>
        <begin position="304"/>
        <end position="514"/>
    </location>
</feature>
<evidence type="ECO:0000256" key="4">
    <source>
        <dbReference type="ARBA" id="ARBA00012564"/>
    </source>
</evidence>
<dbReference type="CDD" id="cd09601">
    <property type="entry name" value="M1_APN-Q_like"/>
    <property type="match status" value="1"/>
</dbReference>
<dbReference type="GO" id="GO:0043171">
    <property type="term" value="P:peptide catabolic process"/>
    <property type="evidence" value="ECO:0007669"/>
    <property type="project" value="TreeGrafter"/>
</dbReference>
<evidence type="ECO:0000256" key="23">
    <source>
        <dbReference type="SAM" id="MobiDB-lite"/>
    </source>
</evidence>
<keyword evidence="10 21" id="KW-0479">Metal-binding</keyword>
<protein>
    <recommendedName>
        <fullName evidence="5">Aminopeptidase N</fullName>
        <ecNumber evidence="4">3.4.11.2</ecNumber>
    </recommendedName>
    <alternativeName>
        <fullName evidence="19">Microsomal aminopeptidase</fullName>
    </alternativeName>
</protein>
<feature type="binding site" evidence="21">
    <location>
        <position position="403"/>
    </location>
    <ligand>
        <name>Zn(2+)</name>
        <dbReference type="ChEBI" id="CHEBI:29105"/>
        <note>catalytic</note>
    </ligand>
</feature>
<dbReference type="InterPro" id="IPR050344">
    <property type="entry name" value="Peptidase_M1_aminopeptidases"/>
</dbReference>
<evidence type="ECO:0000256" key="8">
    <source>
        <dbReference type="ARBA" id="ARBA00022622"/>
    </source>
</evidence>
<dbReference type="GO" id="GO:0042277">
    <property type="term" value="F:peptide binding"/>
    <property type="evidence" value="ECO:0007669"/>
    <property type="project" value="TreeGrafter"/>
</dbReference>
<dbReference type="InterPro" id="IPR014782">
    <property type="entry name" value="Peptidase_M1_dom"/>
</dbReference>
<evidence type="ECO:0000256" key="9">
    <source>
        <dbReference type="ARBA" id="ARBA00022670"/>
    </source>
</evidence>
<evidence type="ECO:0000259" key="27">
    <source>
        <dbReference type="Pfam" id="PF17900"/>
    </source>
</evidence>
<dbReference type="InterPro" id="IPR024571">
    <property type="entry name" value="ERAP1-like_C_dom"/>
</dbReference>
<dbReference type="FunFam" id="2.60.40.1910:FF:000008">
    <property type="entry name" value="Aminopeptidase"/>
    <property type="match status" value="1"/>
</dbReference>
<keyword evidence="13 21" id="KW-0862">Zinc</keyword>
<evidence type="ECO:0000256" key="17">
    <source>
        <dbReference type="ARBA" id="ARBA00023180"/>
    </source>
</evidence>
<dbReference type="GO" id="GO:0008270">
    <property type="term" value="F:zinc ion binding"/>
    <property type="evidence" value="ECO:0007669"/>
    <property type="project" value="InterPro"/>
</dbReference>
<evidence type="ECO:0000256" key="14">
    <source>
        <dbReference type="ARBA" id="ARBA00023049"/>
    </source>
</evidence>
<evidence type="ECO:0000313" key="28">
    <source>
        <dbReference type="EMBL" id="AAC36147.1"/>
    </source>
</evidence>
<dbReference type="Gene3D" id="1.10.390.10">
    <property type="entry name" value="Neutral Protease Domain 2"/>
    <property type="match status" value="1"/>
</dbReference>
<keyword evidence="14" id="KW-0482">Metalloprotease</keyword>
<dbReference type="PANTHER" id="PTHR11533:SF301">
    <property type="entry name" value="AMINOPEPTIDASE"/>
    <property type="match status" value="1"/>
</dbReference>
<reference evidence="28" key="1">
    <citation type="journal article" date="2000" name="Insect Biochem. Mol. Biol.">
        <title>cDNAs of aminopeptidase-like protein genes from Plodia interpunctella strains with different susceptibilities to Bacillus thuringiensis toxins.</title>
        <authorList>
            <person name="Zhu Y.C."/>
            <person name="Kramer K.J."/>
            <person name="Oppert B."/>
            <person name="Dowdy A.K."/>
        </authorList>
    </citation>
    <scope>NUCLEOTIDE SEQUENCE</scope>
    <source>
        <strain evidence="28">HD198-R</strain>
    </source>
</reference>
<dbReference type="AlphaFoldDB" id="O17485"/>
<evidence type="ECO:0000256" key="5">
    <source>
        <dbReference type="ARBA" id="ARBA00015611"/>
    </source>
</evidence>
<evidence type="ECO:0000256" key="24">
    <source>
        <dbReference type="SAM" id="SignalP"/>
    </source>
</evidence>
<keyword evidence="8" id="KW-0336">GPI-anchor</keyword>
<evidence type="ECO:0000256" key="19">
    <source>
        <dbReference type="ARBA" id="ARBA00042613"/>
    </source>
</evidence>
<evidence type="ECO:0000256" key="15">
    <source>
        <dbReference type="ARBA" id="ARBA00023136"/>
    </source>
</evidence>
<dbReference type="FunFam" id="1.25.50.20:FF:000001">
    <property type="entry name" value="Aminopeptidase"/>
    <property type="match status" value="1"/>
</dbReference>
<keyword evidence="7" id="KW-1003">Cell membrane</keyword>
<dbReference type="InterPro" id="IPR042097">
    <property type="entry name" value="Aminopeptidase_N-like_N_sf"/>
</dbReference>
<feature type="binding site" evidence="21">
    <location>
        <position position="380"/>
    </location>
    <ligand>
        <name>Zn(2+)</name>
        <dbReference type="ChEBI" id="CHEBI:29105"/>
        <note>catalytic</note>
    </ligand>
</feature>
<dbReference type="SUPFAM" id="SSF63737">
    <property type="entry name" value="Leukotriene A4 hydrolase N-terminal domain"/>
    <property type="match status" value="1"/>
</dbReference>
<dbReference type="InterPro" id="IPR034016">
    <property type="entry name" value="M1_APN-typ"/>
</dbReference>
<feature type="signal peptide" evidence="24">
    <location>
        <begin position="1"/>
        <end position="18"/>
    </location>
</feature>
<dbReference type="GO" id="GO:0005886">
    <property type="term" value="C:plasma membrane"/>
    <property type="evidence" value="ECO:0007669"/>
    <property type="project" value="UniProtKB-SubCell"/>
</dbReference>
<evidence type="ECO:0000256" key="10">
    <source>
        <dbReference type="ARBA" id="ARBA00022723"/>
    </source>
</evidence>
<evidence type="ECO:0000256" key="13">
    <source>
        <dbReference type="ARBA" id="ARBA00022833"/>
    </source>
</evidence>
<sequence>MAAMKWFLLGVLCVSAQAFPDRPTQRSSKTNIFLDEMLEGQIFENLMMEDTSDNARNDAVNVYRLPTTTKPYRYNIDWIVDTTELTFGGSVAIQLYATQAEVNEIVIQSDDLNILNVTLTRNNVVVPQTFYLQPEYDFLRVELVNGFLDYDAVNATSALYVLTINFEAELRHDMYGIYRSWFRNENYNATPNYMATTQFQATSARRAFPCYDEPSFKATFDISIARRQDVKSWSCTRLAGTAPSDLYGPEFEVDTFYRTPIMSTYLLAIIVADYKSVEFNNTQGLLEYEVIARPAAIDNNQYQYAFDVGQELLAEMSDHTAIDYFSVDSNLKMTQAAIPDFGAGAMENWGLLTYREAYIMYHPNHTNSNYKQLIAYILSHEIAHMWFGNLVTCDWWDVLWLNEGFAKYYQYFLTHWVEDHMGFETRFITEQVHTALLSDSAITAHPLSTSGIGSPSQVSSMFSTLSYNKGAAIIRQTEHLLGFEVHRQGLRNYLAQKSFDTALPVDLFQHLHDAGVSAGAISEYGPGFSVVDYYRTWTEQGGHPVLNVQVDQQTGRLTISQRRFDITNGYATPVTNWIVPINFATASNPNFNNTKATHIMTDGTMFIDTNISNEWVILNIQQTAFYRVNYDDYTWNLIALALQSNESRAVIHEYNKAQIVNDIFQFARSGLMSYTRALSLLSFLQYETDYAPWVAAITGFNWLRNRFAGTSLQETFETLIATWATTVMADVTYYPTEGESFMQSYKRMQLAPTMCAIGVPECTEAAEIQFNTLMNGVAEVPVDSRSWVYCNALRRGDDSHFNFLWQRFQSHHVYTEKILLLSVLGCTNDVASLTVFLDAILEENYLIRRQDYNTAFNSAVTGNENNTQIVFKYVQENLEKLEAAYNVTSSIVGPLNTISARLRTEEEIEEFQLWARENRNALGNAYNSVYNGAESARASIKWTNEILDDVLNFIENGGDEIEVTTATPGTETPVDTETPPDIDEPTTPDIPEPDSAVTSALSVVAIAVAAIVNLAL</sequence>
<dbReference type="GO" id="GO:0016285">
    <property type="term" value="F:alanyl aminopeptidase activity"/>
    <property type="evidence" value="ECO:0007669"/>
    <property type="project" value="UniProtKB-EC"/>
</dbReference>
<evidence type="ECO:0000256" key="12">
    <source>
        <dbReference type="ARBA" id="ARBA00022801"/>
    </source>
</evidence>
<feature type="domain" description="Aminopeptidase N-like N-terminal" evidence="27">
    <location>
        <begin position="70"/>
        <end position="266"/>
    </location>
</feature>
<feature type="region of interest" description="Disordered" evidence="23">
    <location>
        <begin position="964"/>
        <end position="990"/>
    </location>
</feature>
<dbReference type="PRINTS" id="PR00756">
    <property type="entry name" value="ALADIPTASE"/>
</dbReference>
<comment type="cofactor">
    <cofactor evidence="21">
        <name>Zn(2+)</name>
        <dbReference type="ChEBI" id="CHEBI:29105"/>
    </cofactor>
    <text evidence="21">Binds 1 zinc ion per subunit.</text>
</comment>
<feature type="site" description="Transition state stabilizer" evidence="22">
    <location>
        <position position="467"/>
    </location>
</feature>
<evidence type="ECO:0000256" key="18">
    <source>
        <dbReference type="ARBA" id="ARBA00023288"/>
    </source>
</evidence>
<keyword evidence="12" id="KW-0378">Hydrolase</keyword>
<dbReference type="Pfam" id="PF11838">
    <property type="entry name" value="ERAP1_C"/>
    <property type="match status" value="1"/>
</dbReference>
<dbReference type="GO" id="GO:0006508">
    <property type="term" value="P:proteolysis"/>
    <property type="evidence" value="ECO:0007669"/>
    <property type="project" value="UniProtKB-KW"/>
</dbReference>
<accession>O17485</accession>
<keyword evidence="16" id="KW-1015">Disulfide bond</keyword>
<dbReference type="InterPro" id="IPR045357">
    <property type="entry name" value="Aminopeptidase_N-like_N"/>
</dbReference>
<feature type="chain" id="PRO_5004158019" description="Aminopeptidase N" evidence="24">
    <location>
        <begin position="19"/>
        <end position="1016"/>
    </location>
</feature>
<evidence type="ECO:0000256" key="1">
    <source>
        <dbReference type="ARBA" id="ARBA00000098"/>
    </source>
</evidence>
<comment type="subcellular location">
    <subcellularLocation>
        <location evidence="2">Cell membrane</location>
        <topology evidence="2">Lipid-anchor</topology>
        <topology evidence="2">GPI-anchor</topology>
    </subcellularLocation>
</comment>
<dbReference type="PANTHER" id="PTHR11533">
    <property type="entry name" value="PROTEASE M1 ZINC METALLOPROTEASE"/>
    <property type="match status" value="1"/>
</dbReference>
<evidence type="ECO:0000259" key="26">
    <source>
        <dbReference type="Pfam" id="PF11838"/>
    </source>
</evidence>
<comment type="catalytic activity">
    <reaction evidence="1">
        <text>Release of an N-terminal amino acid, Xaa-|-Yaa- from a peptide, amide or arylamide. Xaa is preferably Ala, but may be most amino acids including Pro (slow action). When a terminal hydrophobic residue is followed by a prolyl residue, the two may be released as an intact Xaa-Pro dipeptide.</text>
        <dbReference type="EC" id="3.4.11.2"/>
    </reaction>
</comment>
<keyword evidence="17" id="KW-0325">Glycoprotein</keyword>
<evidence type="ECO:0000256" key="21">
    <source>
        <dbReference type="PIRSR" id="PIRSR634016-3"/>
    </source>
</evidence>
<evidence type="ECO:0000256" key="16">
    <source>
        <dbReference type="ARBA" id="ARBA00023157"/>
    </source>
</evidence>
<evidence type="ECO:0000256" key="3">
    <source>
        <dbReference type="ARBA" id="ARBA00010136"/>
    </source>
</evidence>
<dbReference type="Pfam" id="PF01433">
    <property type="entry name" value="Peptidase_M1"/>
    <property type="match status" value="1"/>
</dbReference>
<dbReference type="Gene3D" id="2.60.40.1910">
    <property type="match status" value="1"/>
</dbReference>
<feature type="binding site" evidence="21">
    <location>
        <position position="384"/>
    </location>
    <ligand>
        <name>Zn(2+)</name>
        <dbReference type="ChEBI" id="CHEBI:29105"/>
        <note>catalytic</note>
    </ligand>
</feature>
<evidence type="ECO:0000256" key="20">
    <source>
        <dbReference type="PIRSR" id="PIRSR634016-1"/>
    </source>
</evidence>
<dbReference type="FunFam" id="1.10.390.10:FF:000013">
    <property type="entry name" value="Aminopeptidase N"/>
    <property type="match status" value="1"/>
</dbReference>
<dbReference type="InterPro" id="IPR027268">
    <property type="entry name" value="Peptidase_M4/M1_CTD_sf"/>
</dbReference>
<evidence type="ECO:0000259" key="25">
    <source>
        <dbReference type="Pfam" id="PF01433"/>
    </source>
</evidence>
<dbReference type="GO" id="GO:0070006">
    <property type="term" value="F:metalloaminopeptidase activity"/>
    <property type="evidence" value="ECO:0007669"/>
    <property type="project" value="TreeGrafter"/>
</dbReference>
<proteinExistence type="evidence at transcript level"/>
<dbReference type="GO" id="GO:0005737">
    <property type="term" value="C:cytoplasm"/>
    <property type="evidence" value="ECO:0007669"/>
    <property type="project" value="TreeGrafter"/>
</dbReference>
<comment type="similarity">
    <text evidence="3">Belongs to the peptidase M1 family.</text>
</comment>
<feature type="domain" description="ERAP1-like C-terminal" evidence="26">
    <location>
        <begin position="615"/>
        <end position="921"/>
    </location>
</feature>
<dbReference type="Gene3D" id="2.60.40.1730">
    <property type="entry name" value="tricorn interacting facor f3 domain"/>
    <property type="match status" value="1"/>
</dbReference>
<dbReference type="GO" id="GO:0005615">
    <property type="term" value="C:extracellular space"/>
    <property type="evidence" value="ECO:0007669"/>
    <property type="project" value="TreeGrafter"/>
</dbReference>
<dbReference type="InterPro" id="IPR001930">
    <property type="entry name" value="Peptidase_M1"/>
</dbReference>
<keyword evidence="15" id="KW-0472">Membrane</keyword>
<keyword evidence="9" id="KW-0645">Protease</keyword>
<dbReference type="Gene3D" id="1.25.50.20">
    <property type="match status" value="1"/>
</dbReference>
<feature type="active site" description="Proton acceptor" evidence="20">
    <location>
        <position position="381"/>
    </location>
</feature>
<keyword evidence="11 24" id="KW-0732">Signal</keyword>
<organism evidence="28">
    <name type="scientific">Plodia interpunctella</name>
    <name type="common">Indianmeal moth</name>
    <dbReference type="NCBI Taxonomy" id="58824"/>
    <lineage>
        <taxon>Eukaryota</taxon>
        <taxon>Metazoa</taxon>
        <taxon>Ecdysozoa</taxon>
        <taxon>Arthropoda</taxon>
        <taxon>Hexapoda</taxon>
        <taxon>Insecta</taxon>
        <taxon>Pterygota</taxon>
        <taxon>Neoptera</taxon>
        <taxon>Endopterygota</taxon>
        <taxon>Lepidoptera</taxon>
        <taxon>Glossata</taxon>
        <taxon>Ditrysia</taxon>
        <taxon>Pyraloidea</taxon>
        <taxon>Pyralidae</taxon>
        <taxon>Phycitinae</taxon>
        <taxon>Plodia</taxon>
    </lineage>
</organism>
<keyword evidence="6 28" id="KW-0031">Aminopeptidase</keyword>
<feature type="compositionally biased region" description="Low complexity" evidence="23">
    <location>
        <begin position="967"/>
        <end position="977"/>
    </location>
</feature>
<evidence type="ECO:0000256" key="22">
    <source>
        <dbReference type="PIRSR" id="PIRSR634016-4"/>
    </source>
</evidence>
<dbReference type="EC" id="3.4.11.2" evidence="4"/>
<evidence type="ECO:0000256" key="11">
    <source>
        <dbReference type="ARBA" id="ARBA00022729"/>
    </source>
</evidence>
<keyword evidence="18" id="KW-0449">Lipoprotein</keyword>
<dbReference type="EMBL" id="AF034484">
    <property type="protein sequence ID" value="AAC36147.1"/>
    <property type="molecule type" value="mRNA"/>
</dbReference>
<evidence type="ECO:0000256" key="7">
    <source>
        <dbReference type="ARBA" id="ARBA00022475"/>
    </source>
</evidence>
<evidence type="ECO:0000256" key="2">
    <source>
        <dbReference type="ARBA" id="ARBA00004609"/>
    </source>
</evidence>
<dbReference type="SUPFAM" id="SSF55486">
    <property type="entry name" value="Metalloproteases ('zincins'), catalytic domain"/>
    <property type="match status" value="1"/>
</dbReference>
<evidence type="ECO:0000256" key="6">
    <source>
        <dbReference type="ARBA" id="ARBA00022438"/>
    </source>
</evidence>
<dbReference type="PIR" id="T30943">
    <property type="entry name" value="T30943"/>
</dbReference>
<dbReference type="GO" id="GO:0098552">
    <property type="term" value="C:side of membrane"/>
    <property type="evidence" value="ECO:0007669"/>
    <property type="project" value="UniProtKB-KW"/>
</dbReference>
<dbReference type="Pfam" id="PF17900">
    <property type="entry name" value="Peptidase_M1_N"/>
    <property type="match status" value="1"/>
</dbReference>